<dbReference type="SFLD" id="SFLDG01108">
    <property type="entry name" value="Uncharacterised_Radical_SAM_Su"/>
    <property type="match status" value="1"/>
</dbReference>
<dbReference type="SFLD" id="SFLDS00029">
    <property type="entry name" value="Radical_SAM"/>
    <property type="match status" value="1"/>
</dbReference>
<dbReference type="Gene3D" id="3.20.20.70">
    <property type="entry name" value="Aldolase class I"/>
    <property type="match status" value="1"/>
</dbReference>
<keyword evidence="5" id="KW-0411">Iron-sulfur</keyword>
<dbReference type="PROSITE" id="PS51918">
    <property type="entry name" value="RADICAL_SAM"/>
    <property type="match status" value="1"/>
</dbReference>
<dbReference type="EMBL" id="CP036313">
    <property type="protein sequence ID" value="QBH15506.1"/>
    <property type="molecule type" value="Genomic_DNA"/>
</dbReference>
<proteinExistence type="predicted"/>
<protein>
    <submittedName>
        <fullName evidence="8">Radical SAM protein</fullName>
    </submittedName>
</protein>
<comment type="cofactor">
    <cofactor evidence="1">
        <name>[4Fe-4S] cluster</name>
        <dbReference type="ChEBI" id="CHEBI:49883"/>
    </cofactor>
</comment>
<evidence type="ECO:0000313" key="10">
    <source>
        <dbReference type="Proteomes" id="UP000293902"/>
    </source>
</evidence>
<dbReference type="InterPro" id="IPR013785">
    <property type="entry name" value="Aldolase_TIM"/>
</dbReference>
<evidence type="ECO:0000259" key="6">
    <source>
        <dbReference type="PROSITE" id="PS51918"/>
    </source>
</evidence>
<dbReference type="OrthoDB" id="9810775at2"/>
<evidence type="ECO:0000256" key="2">
    <source>
        <dbReference type="ARBA" id="ARBA00022691"/>
    </source>
</evidence>
<name>A0A328F7U4_9BACT</name>
<evidence type="ECO:0000256" key="5">
    <source>
        <dbReference type="ARBA" id="ARBA00023014"/>
    </source>
</evidence>
<sequence>MNWLNSPGAMETATKAREELISAIFVRPDSPAAWQFAGTKPYTHGISPGCVLCGQGKWSCLFINNICNAACFYCPSGQNDRGLPMTSTVTFEKDLDYVRYVNRFGIEGVGFSGGEPLMTVDRVLDYLRAIGEHACRPIYTWMYTNGILATEDKLKALRDSGLNEIRFDLSADNYNLSGLEKAVGIIPVVTVEIPAVPEDLEITKPLTAVLSSMGVNYLNLHQIRCTQFNRPKLVRRGYTFIHGPGVSVFETELAALELIRYTLDRDIPLPVNYCSFTFRNQFQKAAARRRNANLIKKDWEEITPTGFIRAMSITGPNERLGLVLERFRSQEDEGWAVSTKQDRILFHSRLWQLIDFTGLELKVKYNTTALRPAATLRYPFTKVRLNQDKAVVIERDDRHQGIRLKGDEIPAFARQFLTPSGSGADPVGLSPEQDLAFSRFETFDQGLAPLY</sequence>
<dbReference type="SUPFAM" id="SSF102114">
    <property type="entry name" value="Radical SAM enzymes"/>
    <property type="match status" value="1"/>
</dbReference>
<dbReference type="PANTHER" id="PTHR43288">
    <property type="entry name" value="BIOTIN SYNTHASE-RELATED PROTEIN, RADICAL SAM SUPERFAMILY"/>
    <property type="match status" value="1"/>
</dbReference>
<keyword evidence="3" id="KW-0479">Metal-binding</keyword>
<evidence type="ECO:0000313" key="7">
    <source>
        <dbReference type="EMBL" id="QBH15506.1"/>
    </source>
</evidence>
<reference evidence="8 9" key="1">
    <citation type="submission" date="2018-06" db="EMBL/GenBank/DDBJ databases">
        <title>Complete Genome Sequence of Desulfobacter hydrogenophilus (DSM3380).</title>
        <authorList>
            <person name="Marietou A."/>
            <person name="Schreiber L."/>
            <person name="Marshall I."/>
            <person name="Jorgensen B."/>
        </authorList>
    </citation>
    <scope>NUCLEOTIDE SEQUENCE [LARGE SCALE GENOMIC DNA]</scope>
    <source>
        <strain evidence="8 9">DSM 3380</strain>
    </source>
</reference>
<evidence type="ECO:0000256" key="4">
    <source>
        <dbReference type="ARBA" id="ARBA00023004"/>
    </source>
</evidence>
<evidence type="ECO:0000256" key="1">
    <source>
        <dbReference type="ARBA" id="ARBA00001966"/>
    </source>
</evidence>
<organism evidence="8 9">
    <name type="scientific">Desulfobacter hydrogenophilus</name>
    <dbReference type="NCBI Taxonomy" id="2291"/>
    <lineage>
        <taxon>Bacteria</taxon>
        <taxon>Pseudomonadati</taxon>
        <taxon>Thermodesulfobacteriota</taxon>
        <taxon>Desulfobacteria</taxon>
        <taxon>Desulfobacterales</taxon>
        <taxon>Desulfobacteraceae</taxon>
        <taxon>Desulfobacter</taxon>
    </lineage>
</organism>
<dbReference type="Proteomes" id="UP000248798">
    <property type="component" value="Unassembled WGS sequence"/>
</dbReference>
<dbReference type="GO" id="GO:0051536">
    <property type="term" value="F:iron-sulfur cluster binding"/>
    <property type="evidence" value="ECO:0007669"/>
    <property type="project" value="UniProtKB-KW"/>
</dbReference>
<evidence type="ECO:0000313" key="8">
    <source>
        <dbReference type="EMBL" id="RAM00681.1"/>
    </source>
</evidence>
<gene>
    <name evidence="8" type="ORF">DO021_17875</name>
    <name evidence="7" type="ORF">EYB58_03710</name>
</gene>
<evidence type="ECO:0000313" key="9">
    <source>
        <dbReference type="Proteomes" id="UP000248798"/>
    </source>
</evidence>
<dbReference type="AlphaFoldDB" id="A0A328F7U4"/>
<keyword evidence="4" id="KW-0408">Iron</keyword>
<accession>A0A328F7U4</accession>
<dbReference type="InterPro" id="IPR040087">
    <property type="entry name" value="MJ0021-like"/>
</dbReference>
<keyword evidence="2" id="KW-0949">S-adenosyl-L-methionine</keyword>
<dbReference type="Proteomes" id="UP000293902">
    <property type="component" value="Chromosome"/>
</dbReference>
<dbReference type="CDD" id="cd01335">
    <property type="entry name" value="Radical_SAM"/>
    <property type="match status" value="1"/>
</dbReference>
<evidence type="ECO:0000256" key="3">
    <source>
        <dbReference type="ARBA" id="ARBA00022723"/>
    </source>
</evidence>
<dbReference type="EMBL" id="QLNI01000041">
    <property type="protein sequence ID" value="RAM00681.1"/>
    <property type="molecule type" value="Genomic_DNA"/>
</dbReference>
<keyword evidence="10" id="KW-1185">Reference proteome</keyword>
<dbReference type="InterPro" id="IPR058240">
    <property type="entry name" value="rSAM_sf"/>
</dbReference>
<feature type="domain" description="Radical SAM core" evidence="6">
    <location>
        <begin position="53"/>
        <end position="268"/>
    </location>
</feature>
<dbReference type="PANTHER" id="PTHR43288:SF1">
    <property type="entry name" value="GLYCYL-RADICAL ENZYME ACTIVATING ENZYME MJ0021-RELATED"/>
    <property type="match status" value="1"/>
</dbReference>
<dbReference type="Pfam" id="PF04055">
    <property type="entry name" value="Radical_SAM"/>
    <property type="match status" value="1"/>
</dbReference>
<dbReference type="GO" id="GO:0003824">
    <property type="term" value="F:catalytic activity"/>
    <property type="evidence" value="ECO:0007669"/>
    <property type="project" value="InterPro"/>
</dbReference>
<dbReference type="InterPro" id="IPR007197">
    <property type="entry name" value="rSAM"/>
</dbReference>
<dbReference type="GO" id="GO:0046872">
    <property type="term" value="F:metal ion binding"/>
    <property type="evidence" value="ECO:0007669"/>
    <property type="project" value="UniProtKB-KW"/>
</dbReference>
<reference evidence="7 10" key="2">
    <citation type="submission" date="2019-02" db="EMBL/GenBank/DDBJ databases">
        <title>Complete genome sequence of Desulfobacter hydrogenophilus AcRS1.</title>
        <authorList>
            <person name="Marietou A."/>
            <person name="Lund M.B."/>
            <person name="Marshall I.P.G."/>
            <person name="Schreiber L."/>
            <person name="Jorgensen B."/>
        </authorList>
    </citation>
    <scope>NUCLEOTIDE SEQUENCE [LARGE SCALE GENOMIC DNA]</scope>
    <source>
        <strain evidence="7 10">AcRS1</strain>
    </source>
</reference>